<dbReference type="InterPro" id="IPR003439">
    <property type="entry name" value="ABC_transporter-like_ATP-bd"/>
</dbReference>
<keyword evidence="2" id="KW-1003">Cell membrane</keyword>
<dbReference type="SMART" id="SM00382">
    <property type="entry name" value="AAA"/>
    <property type="match status" value="1"/>
</dbReference>
<evidence type="ECO:0000259" key="9">
    <source>
        <dbReference type="PROSITE" id="PS50893"/>
    </source>
</evidence>
<proteinExistence type="predicted"/>
<keyword evidence="8" id="KW-0472">Membrane</keyword>
<dbReference type="PANTHER" id="PTHR42781">
    <property type="entry name" value="SPERMIDINE/PUTRESCINE IMPORT ATP-BINDING PROTEIN POTA"/>
    <property type="match status" value="1"/>
</dbReference>
<keyword evidence="11" id="KW-1185">Reference proteome</keyword>
<evidence type="ECO:0000256" key="4">
    <source>
        <dbReference type="ARBA" id="ARBA00022741"/>
    </source>
</evidence>
<dbReference type="PROSITE" id="PS00211">
    <property type="entry name" value="ABC_TRANSPORTER_1"/>
    <property type="match status" value="1"/>
</dbReference>
<evidence type="ECO:0000256" key="1">
    <source>
        <dbReference type="ARBA" id="ARBA00022448"/>
    </source>
</evidence>
<evidence type="ECO:0000256" key="8">
    <source>
        <dbReference type="ARBA" id="ARBA00023136"/>
    </source>
</evidence>
<dbReference type="InterPro" id="IPR003593">
    <property type="entry name" value="AAA+_ATPase"/>
</dbReference>
<dbReference type="InterPro" id="IPR027417">
    <property type="entry name" value="P-loop_NTPase"/>
</dbReference>
<dbReference type="Proteomes" id="UP001500795">
    <property type="component" value="Unassembled WGS sequence"/>
</dbReference>
<keyword evidence="4" id="KW-0547">Nucleotide-binding</keyword>
<dbReference type="GO" id="GO:0005524">
    <property type="term" value="F:ATP binding"/>
    <property type="evidence" value="ECO:0007669"/>
    <property type="project" value="UniProtKB-KW"/>
</dbReference>
<evidence type="ECO:0000313" key="10">
    <source>
        <dbReference type="EMBL" id="GAA3546842.1"/>
    </source>
</evidence>
<reference evidence="11" key="1">
    <citation type="journal article" date="2019" name="Int. J. Syst. Evol. Microbiol.">
        <title>The Global Catalogue of Microorganisms (GCM) 10K type strain sequencing project: providing services to taxonomists for standard genome sequencing and annotation.</title>
        <authorList>
            <consortium name="The Broad Institute Genomics Platform"/>
            <consortium name="The Broad Institute Genome Sequencing Center for Infectious Disease"/>
            <person name="Wu L."/>
            <person name="Ma J."/>
        </authorList>
    </citation>
    <scope>NUCLEOTIDE SEQUENCE [LARGE SCALE GENOMIC DNA]</scope>
    <source>
        <strain evidence="11">JCM 17110</strain>
    </source>
</reference>
<evidence type="ECO:0000256" key="2">
    <source>
        <dbReference type="ARBA" id="ARBA00022475"/>
    </source>
</evidence>
<evidence type="ECO:0000256" key="7">
    <source>
        <dbReference type="ARBA" id="ARBA00023065"/>
    </source>
</evidence>
<dbReference type="InterPro" id="IPR050093">
    <property type="entry name" value="ABC_SmlMolc_Importer"/>
</dbReference>
<dbReference type="InterPro" id="IPR017871">
    <property type="entry name" value="ABC_transporter-like_CS"/>
</dbReference>
<organism evidence="10 11">
    <name type="scientific">Zobellella aerophila</name>
    <dbReference type="NCBI Taxonomy" id="870480"/>
    <lineage>
        <taxon>Bacteria</taxon>
        <taxon>Pseudomonadati</taxon>
        <taxon>Pseudomonadota</taxon>
        <taxon>Gammaproteobacteria</taxon>
        <taxon>Aeromonadales</taxon>
        <taxon>Aeromonadaceae</taxon>
        <taxon>Zobellella</taxon>
    </lineage>
</organism>
<dbReference type="InterPro" id="IPR015853">
    <property type="entry name" value="ABC_transpr_FbpC"/>
</dbReference>
<dbReference type="PANTHER" id="PTHR42781:SF4">
    <property type="entry name" value="SPERMIDINE_PUTRESCINE IMPORT ATP-BINDING PROTEIN POTA"/>
    <property type="match status" value="1"/>
</dbReference>
<comment type="caution">
    <text evidence="10">The sequence shown here is derived from an EMBL/GenBank/DDBJ whole genome shotgun (WGS) entry which is preliminary data.</text>
</comment>
<keyword evidence="7" id="KW-0406">Ion transport</keyword>
<name>A0ABP6W9M6_9GAMM</name>
<dbReference type="PROSITE" id="PS50893">
    <property type="entry name" value="ABC_TRANSPORTER_2"/>
    <property type="match status" value="1"/>
</dbReference>
<dbReference type="Pfam" id="PF00005">
    <property type="entry name" value="ABC_tran"/>
    <property type="match status" value="1"/>
</dbReference>
<feature type="domain" description="ABC transporter" evidence="9">
    <location>
        <begin position="4"/>
        <end position="238"/>
    </location>
</feature>
<keyword evidence="3" id="KW-0410">Iron transport</keyword>
<protein>
    <submittedName>
        <fullName evidence="10">ABC transporter ATP-binding protein</fullName>
    </submittedName>
</protein>
<gene>
    <name evidence="10" type="ORF">GCM10022394_28590</name>
</gene>
<dbReference type="Gene3D" id="3.40.50.300">
    <property type="entry name" value="P-loop containing nucleotide triphosphate hydrolases"/>
    <property type="match status" value="1"/>
</dbReference>
<accession>A0ABP6W9M6</accession>
<dbReference type="Gene3D" id="2.40.50.100">
    <property type="match status" value="1"/>
</dbReference>
<dbReference type="InterPro" id="IPR008995">
    <property type="entry name" value="Mo/tungstate-bd_C_term_dom"/>
</dbReference>
<dbReference type="CDD" id="cd03259">
    <property type="entry name" value="ABC_Carb_Solutes_like"/>
    <property type="match status" value="1"/>
</dbReference>
<evidence type="ECO:0000313" key="11">
    <source>
        <dbReference type="Proteomes" id="UP001500795"/>
    </source>
</evidence>
<keyword evidence="1" id="KW-0813">Transport</keyword>
<dbReference type="RefSeq" id="WP_344959231.1">
    <property type="nucleotide sequence ID" value="NZ_BAABCX010000004.1"/>
</dbReference>
<sequence>MAALDIKGICCSYNGKPILDNLSLSVAENEIMCLLGASGCGKTTLLKAVAGLLPVSRGEICIHDRQVNGPGVALVPELRNIGMIFQDYALFPHLTVADNVAFGLANKEKNKTRIRARIAEALELVNLAELGGRYPHQLSGGQQQRVAIARALICQPRLMLLDEPFSNIDTQVRMRLIGEIRALLKGQGISAIFVTHSKEEAFAFSDKLALFRAGQIEQVGRPQTLYQYPDSRFVADFLGLANYVSGQVLDSHSVSTPFGRVDSVSALGQAAGTHGQLLLRPRQIQLTLAEQGNGRVLEQQFLGSHTRCLVECQGVRLEVSINEPLPAVSQVNVSVAPHTLTFFPDAEVSSRQTEPMRKLG</sequence>
<evidence type="ECO:0000256" key="5">
    <source>
        <dbReference type="ARBA" id="ARBA00022840"/>
    </source>
</evidence>
<keyword evidence="6" id="KW-0408">Iron</keyword>
<dbReference type="EMBL" id="BAABCX010000004">
    <property type="protein sequence ID" value="GAA3546842.1"/>
    <property type="molecule type" value="Genomic_DNA"/>
</dbReference>
<keyword evidence="5 10" id="KW-0067">ATP-binding</keyword>
<dbReference type="SUPFAM" id="SSF52540">
    <property type="entry name" value="P-loop containing nucleoside triphosphate hydrolases"/>
    <property type="match status" value="1"/>
</dbReference>
<evidence type="ECO:0000256" key="3">
    <source>
        <dbReference type="ARBA" id="ARBA00022496"/>
    </source>
</evidence>
<evidence type="ECO:0000256" key="6">
    <source>
        <dbReference type="ARBA" id="ARBA00023004"/>
    </source>
</evidence>
<dbReference type="SUPFAM" id="SSF50331">
    <property type="entry name" value="MOP-like"/>
    <property type="match status" value="1"/>
</dbReference>